<dbReference type="PROSITE" id="PS50983">
    <property type="entry name" value="FE_B12_PBP"/>
    <property type="match status" value="1"/>
</dbReference>
<protein>
    <submittedName>
        <fullName evidence="6">Putative iron-uptake system binding protein</fullName>
    </submittedName>
</protein>
<dbReference type="PANTHER" id="PTHR30532">
    <property type="entry name" value="IRON III DICITRATE-BINDING PERIPLASMIC PROTEIN"/>
    <property type="match status" value="1"/>
</dbReference>
<sequence length="337" mass="36800">MNRVAKHFPQGNCIFYLCLGLVISVLAVACNSDRFAIQSQARGSLAASQPASECRLIQHSAGETCVPLHPQRVITLGSLSLESAIALGIQPIATVDVDLTSPQLKRQAGSILSVGSNGEPNLEKILALKPDLILGYDYQSSIYRQASYIAPTVLTKFNHSGEWKDMFTFVARTLGRSQQAEQVMATYYQRLAEFKAKMGDHAQPPKVSIVYLYPEMITVYTTSGFNGSILKDAALARPASQDIDTEATQRKGGISPIQYGISNEQFDAADGDAIFVIVDPTDSKIGKTRQRLLSDPLWSKLHAVQQGKVYEVLDYWIGSGPLAANAVIDDLFKYLLP</sequence>
<dbReference type="GO" id="GO:0030288">
    <property type="term" value="C:outer membrane-bounded periplasmic space"/>
    <property type="evidence" value="ECO:0007669"/>
    <property type="project" value="TreeGrafter"/>
</dbReference>
<dbReference type="InterPro" id="IPR002491">
    <property type="entry name" value="ABC_transptr_periplasmic_BD"/>
</dbReference>
<comment type="similarity">
    <text evidence="2">Belongs to the bacterial solute-binding protein 8 family.</text>
</comment>
<dbReference type="Proteomes" id="UP000217895">
    <property type="component" value="Chromosome"/>
</dbReference>
<evidence type="ECO:0000259" key="5">
    <source>
        <dbReference type="PROSITE" id="PS50983"/>
    </source>
</evidence>
<dbReference type="PANTHER" id="PTHR30532:SF25">
    <property type="entry name" value="IRON(III) DICITRATE-BINDING PERIPLASMIC PROTEIN"/>
    <property type="match status" value="1"/>
</dbReference>
<accession>A0A1Z4JD08</accession>
<proteinExistence type="inferred from homology"/>
<feature type="domain" description="Fe/B12 periplasmic-binding" evidence="5">
    <location>
        <begin position="72"/>
        <end position="337"/>
    </location>
</feature>
<dbReference type="PROSITE" id="PS51257">
    <property type="entry name" value="PROKAR_LIPOPROTEIN"/>
    <property type="match status" value="1"/>
</dbReference>
<evidence type="ECO:0000256" key="1">
    <source>
        <dbReference type="ARBA" id="ARBA00004196"/>
    </source>
</evidence>
<dbReference type="CDD" id="cd01146">
    <property type="entry name" value="FhuD"/>
    <property type="match status" value="1"/>
</dbReference>
<name>A0A1Z4JD08_LEPBY</name>
<dbReference type="SUPFAM" id="SSF53807">
    <property type="entry name" value="Helical backbone' metal receptor"/>
    <property type="match status" value="1"/>
</dbReference>
<keyword evidence="7" id="KW-1185">Reference proteome</keyword>
<evidence type="ECO:0000313" key="6">
    <source>
        <dbReference type="EMBL" id="BAY54639.1"/>
    </source>
</evidence>
<comment type="subcellular location">
    <subcellularLocation>
        <location evidence="1">Cell envelope</location>
    </subcellularLocation>
</comment>
<keyword evidence="3" id="KW-0813">Transport</keyword>
<evidence type="ECO:0000256" key="4">
    <source>
        <dbReference type="ARBA" id="ARBA00022729"/>
    </source>
</evidence>
<dbReference type="GO" id="GO:1901678">
    <property type="term" value="P:iron coordination entity transport"/>
    <property type="evidence" value="ECO:0007669"/>
    <property type="project" value="UniProtKB-ARBA"/>
</dbReference>
<dbReference type="Gene3D" id="3.40.50.1980">
    <property type="entry name" value="Nitrogenase molybdenum iron protein domain"/>
    <property type="match status" value="2"/>
</dbReference>
<evidence type="ECO:0000313" key="7">
    <source>
        <dbReference type="Proteomes" id="UP000217895"/>
    </source>
</evidence>
<dbReference type="InterPro" id="IPR051313">
    <property type="entry name" value="Bact_iron-sidero_bind"/>
</dbReference>
<organism evidence="6 7">
    <name type="scientific">Leptolyngbya boryana NIES-2135</name>
    <dbReference type="NCBI Taxonomy" id="1973484"/>
    <lineage>
        <taxon>Bacteria</taxon>
        <taxon>Bacillati</taxon>
        <taxon>Cyanobacteriota</taxon>
        <taxon>Cyanophyceae</taxon>
        <taxon>Leptolyngbyales</taxon>
        <taxon>Leptolyngbyaceae</taxon>
        <taxon>Leptolyngbya group</taxon>
        <taxon>Leptolyngbya</taxon>
    </lineage>
</organism>
<evidence type="ECO:0000256" key="3">
    <source>
        <dbReference type="ARBA" id="ARBA00022448"/>
    </source>
</evidence>
<dbReference type="Pfam" id="PF01497">
    <property type="entry name" value="Peripla_BP_2"/>
    <property type="match status" value="1"/>
</dbReference>
<gene>
    <name evidence="6" type="ORF">NIES2135_14570</name>
</gene>
<keyword evidence="4" id="KW-0732">Signal</keyword>
<dbReference type="AlphaFoldDB" id="A0A1Z4JD08"/>
<dbReference type="EMBL" id="AP018203">
    <property type="protein sequence ID" value="BAY54639.1"/>
    <property type="molecule type" value="Genomic_DNA"/>
</dbReference>
<reference evidence="6 7" key="1">
    <citation type="submission" date="2017-06" db="EMBL/GenBank/DDBJ databases">
        <title>Genome sequencing of cyanobaciteial culture collection at National Institute for Environmental Studies (NIES).</title>
        <authorList>
            <person name="Hirose Y."/>
            <person name="Shimura Y."/>
            <person name="Fujisawa T."/>
            <person name="Nakamura Y."/>
            <person name="Kawachi M."/>
        </authorList>
    </citation>
    <scope>NUCLEOTIDE SEQUENCE [LARGE SCALE GENOMIC DNA]</scope>
    <source>
        <strain evidence="6 7">NIES-2135</strain>
    </source>
</reference>
<evidence type="ECO:0000256" key="2">
    <source>
        <dbReference type="ARBA" id="ARBA00008814"/>
    </source>
</evidence>